<proteinExistence type="predicted"/>
<sequence length="51" mass="5711">MVYSPYYLHGCCATDAGPSYKSCISMIAMTLLRTHYESVSLLERNVFRSSG</sequence>
<gene>
    <name evidence="1" type="ORF">F2Q70_00036518</name>
</gene>
<protein>
    <submittedName>
        <fullName evidence="1">Uncharacterized protein</fullName>
    </submittedName>
</protein>
<name>A0A8S9JUE6_BRACR</name>
<dbReference type="EMBL" id="QGKY02000246">
    <property type="protein sequence ID" value="KAF2585664.1"/>
    <property type="molecule type" value="Genomic_DNA"/>
</dbReference>
<accession>A0A8S9JUE6</accession>
<comment type="caution">
    <text evidence="1">The sequence shown here is derived from an EMBL/GenBank/DDBJ whole genome shotgun (WGS) entry which is preliminary data.</text>
</comment>
<organism evidence="1">
    <name type="scientific">Brassica cretica</name>
    <name type="common">Mustard</name>
    <dbReference type="NCBI Taxonomy" id="69181"/>
    <lineage>
        <taxon>Eukaryota</taxon>
        <taxon>Viridiplantae</taxon>
        <taxon>Streptophyta</taxon>
        <taxon>Embryophyta</taxon>
        <taxon>Tracheophyta</taxon>
        <taxon>Spermatophyta</taxon>
        <taxon>Magnoliopsida</taxon>
        <taxon>eudicotyledons</taxon>
        <taxon>Gunneridae</taxon>
        <taxon>Pentapetalae</taxon>
        <taxon>rosids</taxon>
        <taxon>malvids</taxon>
        <taxon>Brassicales</taxon>
        <taxon>Brassicaceae</taxon>
        <taxon>Brassiceae</taxon>
        <taxon>Brassica</taxon>
    </lineage>
</organism>
<evidence type="ECO:0000313" key="1">
    <source>
        <dbReference type="EMBL" id="KAF2585664.1"/>
    </source>
</evidence>
<dbReference type="AlphaFoldDB" id="A0A8S9JUE6"/>
<reference evidence="1" key="1">
    <citation type="submission" date="2019-12" db="EMBL/GenBank/DDBJ databases">
        <title>Genome sequencing and annotation of Brassica cretica.</title>
        <authorList>
            <person name="Studholme D.J."/>
            <person name="Sarris P.F."/>
        </authorList>
    </citation>
    <scope>NUCLEOTIDE SEQUENCE</scope>
    <source>
        <strain evidence="1">PFS-102/07</strain>
        <tissue evidence="1">Leaf</tissue>
    </source>
</reference>